<keyword evidence="3" id="KW-1185">Reference proteome</keyword>
<dbReference type="GO" id="GO:0006002">
    <property type="term" value="P:fructose 6-phosphate metabolic process"/>
    <property type="evidence" value="ECO:0007669"/>
    <property type="project" value="TreeGrafter"/>
</dbReference>
<dbReference type="Proteomes" id="UP000218944">
    <property type="component" value="Unassembled WGS sequence"/>
</dbReference>
<evidence type="ECO:0000313" key="3">
    <source>
        <dbReference type="Proteomes" id="UP000218944"/>
    </source>
</evidence>
<dbReference type="InterPro" id="IPR046348">
    <property type="entry name" value="SIS_dom_sf"/>
</dbReference>
<dbReference type="AlphaFoldDB" id="A0A2A2D5S4"/>
<dbReference type="Gene3D" id="3.40.50.12570">
    <property type="match status" value="1"/>
</dbReference>
<dbReference type="GO" id="GO:0004360">
    <property type="term" value="F:glutamine-fructose-6-phosphate transaminase (isomerizing) activity"/>
    <property type="evidence" value="ECO:0007669"/>
    <property type="project" value="TreeGrafter"/>
</dbReference>
<comment type="caution">
    <text evidence="2">The sequence shown here is derived from an EMBL/GenBank/DDBJ whole genome shotgun (WGS) entry which is preliminary data.</text>
</comment>
<evidence type="ECO:0000259" key="1">
    <source>
        <dbReference type="PROSITE" id="PS51464"/>
    </source>
</evidence>
<reference evidence="2 3" key="1">
    <citation type="submission" date="2017-08" db="EMBL/GenBank/DDBJ databases">
        <title>Genome sequence of Streptomyces albireticuli NRRL B-1670.</title>
        <authorList>
            <person name="Graham D.E."/>
            <person name="Mahan K.M."/>
            <person name="Klingeman D.M."/>
            <person name="Hettich R.L."/>
            <person name="Parry R.J."/>
            <person name="Spain J.C."/>
        </authorList>
    </citation>
    <scope>NUCLEOTIDE SEQUENCE [LARGE SCALE GENOMIC DNA]</scope>
    <source>
        <strain evidence="2 3">NRRL B-1670</strain>
    </source>
</reference>
<dbReference type="Gene3D" id="3.40.50.10490">
    <property type="entry name" value="Glucose-6-phosphate isomerase like protein, domain 1"/>
    <property type="match status" value="1"/>
</dbReference>
<dbReference type="Gene3D" id="1.10.10.2240">
    <property type="match status" value="1"/>
</dbReference>
<dbReference type="EMBL" id="NSJV01000418">
    <property type="protein sequence ID" value="PAU46796.1"/>
    <property type="molecule type" value="Genomic_DNA"/>
</dbReference>
<proteinExistence type="predicted"/>
<protein>
    <submittedName>
        <fullName evidence="2">SIS domain-containing protein</fullName>
    </submittedName>
</protein>
<dbReference type="PANTHER" id="PTHR10937">
    <property type="entry name" value="GLUCOSAMINE--FRUCTOSE-6-PHOSPHATE AMINOTRANSFERASE, ISOMERIZING"/>
    <property type="match status" value="1"/>
</dbReference>
<sequence length="344" mass="36509">MTTTATPLQPIPQDFRDTVAFALGQYGAVRDFAAGAFAAGVSGVFLVGCGGALADACPAHFLLEAGAPFPVRCLTSAEFTHRRPATLGEGSVVLVSSHTGTTKESLAAARLARAAGARVAAVTRAGDSPLAGMSDAVWTYRSDETVVAPRQVLLGQFAHAFLEAAGAEGEGDRATVRAAYEALPDALYATLEETEELNHALATALADEPVTYVLASGPQYGEAYAFAMCHLLEKQWKHAAAFHAGEFFHGAFEIVTAEQAVLLFLGEDATRPLAERARAFLDRHTKKAHYIDTAELRLPGVPAAARGAIGPLALATVTTRFSQHLEAVRGHGPDKRRYMFRIDY</sequence>
<accession>A0A2A2D5S4</accession>
<evidence type="ECO:0000313" key="2">
    <source>
        <dbReference type="EMBL" id="PAU46796.1"/>
    </source>
</evidence>
<dbReference type="InterPro" id="IPR001347">
    <property type="entry name" value="SIS_dom"/>
</dbReference>
<name>A0A2A2D5S4_9ACTN</name>
<dbReference type="RefSeq" id="WP_095582718.1">
    <property type="nucleotide sequence ID" value="NZ_JAJQQS010000018.1"/>
</dbReference>
<dbReference type="PANTHER" id="PTHR10937:SF14">
    <property type="entry name" value="FRUCTOSELYSINE 6-PHOSPHATE DEGLYCASE"/>
    <property type="match status" value="1"/>
</dbReference>
<dbReference type="GO" id="GO:0006047">
    <property type="term" value="P:UDP-N-acetylglucosamine metabolic process"/>
    <property type="evidence" value="ECO:0007669"/>
    <property type="project" value="TreeGrafter"/>
</dbReference>
<dbReference type="PROSITE" id="PS51464">
    <property type="entry name" value="SIS"/>
    <property type="match status" value="1"/>
</dbReference>
<organism evidence="2 3">
    <name type="scientific">Streptomyces albireticuli</name>
    <dbReference type="NCBI Taxonomy" id="1940"/>
    <lineage>
        <taxon>Bacteria</taxon>
        <taxon>Bacillati</taxon>
        <taxon>Actinomycetota</taxon>
        <taxon>Actinomycetes</taxon>
        <taxon>Kitasatosporales</taxon>
        <taxon>Streptomycetaceae</taxon>
        <taxon>Streptomyces</taxon>
    </lineage>
</organism>
<dbReference type="GO" id="GO:0006487">
    <property type="term" value="P:protein N-linked glycosylation"/>
    <property type="evidence" value="ECO:0007669"/>
    <property type="project" value="TreeGrafter"/>
</dbReference>
<dbReference type="SUPFAM" id="SSF53697">
    <property type="entry name" value="SIS domain"/>
    <property type="match status" value="1"/>
</dbReference>
<feature type="domain" description="SIS" evidence="1">
    <location>
        <begin position="33"/>
        <end position="172"/>
    </location>
</feature>
<gene>
    <name evidence="2" type="ORF">CK936_22305</name>
</gene>
<dbReference type="Pfam" id="PF01380">
    <property type="entry name" value="SIS"/>
    <property type="match status" value="1"/>
</dbReference>
<dbReference type="GO" id="GO:0097367">
    <property type="term" value="F:carbohydrate derivative binding"/>
    <property type="evidence" value="ECO:0007669"/>
    <property type="project" value="InterPro"/>
</dbReference>